<gene>
    <name evidence="2" type="ORF">SAMN05444165_4262</name>
</gene>
<dbReference type="Proteomes" id="UP000185151">
    <property type="component" value="Unassembled WGS sequence"/>
</dbReference>
<dbReference type="Gene3D" id="2.40.110.10">
    <property type="entry name" value="Butyryl-CoA Dehydrogenase, subunit A, domain 2"/>
    <property type="match status" value="1"/>
</dbReference>
<feature type="compositionally biased region" description="Basic and acidic residues" evidence="1">
    <location>
        <begin position="1"/>
        <end position="21"/>
    </location>
</feature>
<sequence length="375" mass="39005">MLDTRIRAADHEARRRTHDATPDDDVIAENHQDSVKNPLDALEAFLARASFDTSDPAALGAMLGQMVDAGYDRVPLPGSGETLARWRALASVAARDLGLVKLFEGHTDALAILAELGAPALPAGSRWGVWAAEAPGARVLATPLADGQLRLTGTKAWCSGAHAVSHALVTAWLGDQPVLAALALDQPSISISTCHWHAVGMRATASGDVTFNETPARQLGAPHGYVRRAGFWQGGAGIAACWYGAAAGVAGMMAGAVAARPDAHRLAHMGAVEVALAGAAAVLRATAAQIDAHPADELMSAALRARLVVEAAATTVMDHAGRALGAAPLCRNERFARAMADLPVFLRQSHAERDLAALGERSLEQRGDGGDPWAL</sequence>
<name>A0A1N6KQE6_9BURK</name>
<dbReference type="RefSeq" id="WP_074298909.1">
    <property type="nucleotide sequence ID" value="NZ_FSRU01000002.1"/>
</dbReference>
<dbReference type="AlphaFoldDB" id="A0A1N6KQE6"/>
<dbReference type="EMBL" id="FSRU01000002">
    <property type="protein sequence ID" value="SIO58744.1"/>
    <property type="molecule type" value="Genomic_DNA"/>
</dbReference>
<evidence type="ECO:0000313" key="2">
    <source>
        <dbReference type="EMBL" id="SIO58744.1"/>
    </source>
</evidence>
<dbReference type="InterPro" id="IPR009100">
    <property type="entry name" value="AcylCoA_DH/oxidase_NM_dom_sf"/>
</dbReference>
<reference evidence="2 3" key="1">
    <citation type="submission" date="2016-11" db="EMBL/GenBank/DDBJ databases">
        <authorList>
            <person name="Jaros S."/>
            <person name="Januszkiewicz K."/>
            <person name="Wedrychowicz H."/>
        </authorList>
    </citation>
    <scope>NUCLEOTIDE SEQUENCE [LARGE SCALE GENOMIC DNA]</scope>
    <source>
        <strain evidence="2 3">GAS95</strain>
    </source>
</reference>
<feature type="region of interest" description="Disordered" evidence="1">
    <location>
        <begin position="1"/>
        <end position="25"/>
    </location>
</feature>
<dbReference type="GO" id="GO:0016627">
    <property type="term" value="F:oxidoreductase activity, acting on the CH-CH group of donors"/>
    <property type="evidence" value="ECO:0007669"/>
    <property type="project" value="InterPro"/>
</dbReference>
<accession>A0A1N6KQE6</accession>
<organism evidence="2 3">
    <name type="scientific">Paraburkholderia phenazinium</name>
    <dbReference type="NCBI Taxonomy" id="60549"/>
    <lineage>
        <taxon>Bacteria</taxon>
        <taxon>Pseudomonadati</taxon>
        <taxon>Pseudomonadota</taxon>
        <taxon>Betaproteobacteria</taxon>
        <taxon>Burkholderiales</taxon>
        <taxon>Burkholderiaceae</taxon>
        <taxon>Paraburkholderia</taxon>
    </lineage>
</organism>
<dbReference type="SUPFAM" id="SSF56645">
    <property type="entry name" value="Acyl-CoA dehydrogenase NM domain-like"/>
    <property type="match status" value="1"/>
</dbReference>
<dbReference type="InterPro" id="IPR046373">
    <property type="entry name" value="Acyl-CoA_Oxase/DH_mid-dom_sf"/>
</dbReference>
<evidence type="ECO:0000256" key="1">
    <source>
        <dbReference type="SAM" id="MobiDB-lite"/>
    </source>
</evidence>
<protein>
    <recommendedName>
        <fullName evidence="4">Acyl-CoA dehydrogenase</fullName>
    </recommendedName>
</protein>
<evidence type="ECO:0008006" key="4">
    <source>
        <dbReference type="Google" id="ProtNLM"/>
    </source>
</evidence>
<evidence type="ECO:0000313" key="3">
    <source>
        <dbReference type="Proteomes" id="UP000185151"/>
    </source>
</evidence>
<proteinExistence type="predicted"/>
<keyword evidence="3" id="KW-1185">Reference proteome</keyword>